<dbReference type="EMBL" id="KB206455">
    <property type="protein sequence ID" value="ELP91645.1"/>
    <property type="molecule type" value="Genomic_DNA"/>
</dbReference>
<evidence type="ECO:0000256" key="1">
    <source>
        <dbReference type="SAM" id="Coils"/>
    </source>
</evidence>
<gene>
    <name evidence="3" type="ORF">EIN_206320</name>
</gene>
<dbReference type="RefSeq" id="XP_004258416.1">
    <property type="nucleotide sequence ID" value="XM_004258368.1"/>
</dbReference>
<sequence length="264" mass="30040">MMLVFLLTLVASQMFQQYEGGTPATPEERVEIIKQAATSIFQTYPKEEEVFKFLEVKKQNMTRDYLVAAKERLVNYTAIDLDVVTKKMGSKGCPNGLSQKTRNKLAGIKHAILSKSKKKLDPKKTKVTIDKKTGELKVKGGSDVLLRNANSKIDELEIKINNIEQIKTMAKVKFLDSRLTANLFRRRSEDRYFKGQDEDKSDLERELSGVIAKLDVEGVVEAFKSAAQGIEIMVKEQNTTTCKAIDEYHQSYRKSIEKKSFKRC</sequence>
<evidence type="ECO:0000313" key="4">
    <source>
        <dbReference type="Proteomes" id="UP000014680"/>
    </source>
</evidence>
<protein>
    <submittedName>
        <fullName evidence="3">Uncharacterized protein</fullName>
    </submittedName>
</protein>
<feature type="chain" id="PRO_5001991147" evidence="2">
    <location>
        <begin position="21"/>
        <end position="264"/>
    </location>
</feature>
<feature type="signal peptide" evidence="2">
    <location>
        <begin position="1"/>
        <end position="20"/>
    </location>
</feature>
<evidence type="ECO:0000256" key="2">
    <source>
        <dbReference type="SAM" id="SignalP"/>
    </source>
</evidence>
<keyword evidence="2" id="KW-0732">Signal</keyword>
<evidence type="ECO:0000313" key="3">
    <source>
        <dbReference type="EMBL" id="ELP91645.1"/>
    </source>
</evidence>
<organism evidence="3 4">
    <name type="scientific">Entamoeba invadens IP1</name>
    <dbReference type="NCBI Taxonomy" id="370355"/>
    <lineage>
        <taxon>Eukaryota</taxon>
        <taxon>Amoebozoa</taxon>
        <taxon>Evosea</taxon>
        <taxon>Archamoebae</taxon>
        <taxon>Mastigamoebida</taxon>
        <taxon>Entamoebidae</taxon>
        <taxon>Entamoeba</taxon>
    </lineage>
</organism>
<dbReference type="AlphaFoldDB" id="A0A0A1UD23"/>
<dbReference type="Proteomes" id="UP000014680">
    <property type="component" value="Unassembled WGS sequence"/>
</dbReference>
<name>A0A0A1UD23_ENTIV</name>
<keyword evidence="1" id="KW-0175">Coiled coil</keyword>
<dbReference type="VEuPathDB" id="AmoebaDB:EIN_206320"/>
<keyword evidence="4" id="KW-1185">Reference proteome</keyword>
<reference evidence="3 4" key="1">
    <citation type="submission" date="2012-10" db="EMBL/GenBank/DDBJ databases">
        <authorList>
            <person name="Zafar N."/>
            <person name="Inman J."/>
            <person name="Hall N."/>
            <person name="Lorenzi H."/>
            <person name="Caler E."/>
        </authorList>
    </citation>
    <scope>NUCLEOTIDE SEQUENCE [LARGE SCALE GENOMIC DNA]</scope>
    <source>
        <strain evidence="3 4">IP1</strain>
    </source>
</reference>
<proteinExistence type="predicted"/>
<feature type="coiled-coil region" evidence="1">
    <location>
        <begin position="146"/>
        <end position="173"/>
    </location>
</feature>
<dbReference type="KEGG" id="eiv:EIN_206320"/>
<accession>A0A0A1UD23</accession>
<dbReference type="OMA" id="CLIPKYR"/>
<dbReference type="GeneID" id="14890665"/>